<organism evidence="2 3">
    <name type="scientific">Mucor lusitanicus CBS 277.49</name>
    <dbReference type="NCBI Taxonomy" id="747725"/>
    <lineage>
        <taxon>Eukaryota</taxon>
        <taxon>Fungi</taxon>
        <taxon>Fungi incertae sedis</taxon>
        <taxon>Mucoromycota</taxon>
        <taxon>Mucoromycotina</taxon>
        <taxon>Mucoromycetes</taxon>
        <taxon>Mucorales</taxon>
        <taxon>Mucorineae</taxon>
        <taxon>Mucoraceae</taxon>
        <taxon>Mucor</taxon>
    </lineage>
</organism>
<evidence type="ECO:0000256" key="1">
    <source>
        <dbReference type="SAM" id="MobiDB-lite"/>
    </source>
</evidence>
<keyword evidence="3" id="KW-1185">Reference proteome</keyword>
<gene>
    <name evidence="2" type="ORF">MUCCIDRAFT_114459</name>
</gene>
<dbReference type="EMBL" id="AMYB01000008">
    <property type="protein sequence ID" value="OAC99277.1"/>
    <property type="molecule type" value="Genomic_DNA"/>
</dbReference>
<protein>
    <submittedName>
        <fullName evidence="2">Uncharacterized protein</fullName>
    </submittedName>
</protein>
<dbReference type="VEuPathDB" id="FungiDB:MUCCIDRAFT_114459"/>
<feature type="compositionally biased region" description="Basic and acidic residues" evidence="1">
    <location>
        <begin position="1"/>
        <end position="14"/>
    </location>
</feature>
<sequence length="205" mass="22649">MTSDSADNKDKKEAAGFFSRWMSSDSKGDGWDEVCLQWCKQKSAARTENADPNCSMLCFKRPVSADAVDANEKWNPLKGYTVSVVNGKNECADHTSGMSATNQPLQSDSSKEETEYKLDLGDVWTEADVKAFNISPAKQIINDKVVPLYNSTIEQAVAFKDSPEAVQLQEYLKSKSTELLSQIYPMAPFKLNGKPSSDDPADENK</sequence>
<dbReference type="OrthoDB" id="5569779at2759"/>
<reference evidence="2 3" key="1">
    <citation type="submission" date="2015-06" db="EMBL/GenBank/DDBJ databases">
        <title>Expansion of signal transduction pathways in fungi by whole-genome duplication.</title>
        <authorList>
            <consortium name="DOE Joint Genome Institute"/>
            <person name="Corrochano L.M."/>
            <person name="Kuo A."/>
            <person name="Marcet-Houben M."/>
            <person name="Polaino S."/>
            <person name="Salamov A."/>
            <person name="Villalobos J.M."/>
            <person name="Alvarez M.I."/>
            <person name="Avalos J."/>
            <person name="Benito E.P."/>
            <person name="Benoit I."/>
            <person name="Burger G."/>
            <person name="Camino L.P."/>
            <person name="Canovas D."/>
            <person name="Cerda-Olmedo E."/>
            <person name="Cheng J.-F."/>
            <person name="Dominguez A."/>
            <person name="Elias M."/>
            <person name="Eslava A.P."/>
            <person name="Glaser F."/>
            <person name="Grimwood J."/>
            <person name="Gutierrez G."/>
            <person name="Heitman J."/>
            <person name="Henrissat B."/>
            <person name="Iturriaga E.A."/>
            <person name="Lang B.F."/>
            <person name="Lavin J.L."/>
            <person name="Lee S."/>
            <person name="Li W."/>
            <person name="Lindquist E."/>
            <person name="Lopez-Garcia S."/>
            <person name="Luque E.M."/>
            <person name="Marcos A.T."/>
            <person name="Martin J."/>
            <person name="Mccluskey K."/>
            <person name="Medina H.R."/>
            <person name="Miralles-Duran A."/>
            <person name="Miyazaki A."/>
            <person name="Munoz-Torres E."/>
            <person name="Oguiza J.A."/>
            <person name="Ohm R."/>
            <person name="Olmedo M."/>
            <person name="Orejas M."/>
            <person name="Ortiz-Castellanos L."/>
            <person name="Pisabarro A.G."/>
            <person name="Rodriguez-Romero J."/>
            <person name="Ruiz-Herrera J."/>
            <person name="Ruiz-Vazquez R."/>
            <person name="Sanz C."/>
            <person name="Schackwitz W."/>
            <person name="Schmutz J."/>
            <person name="Shahriari M."/>
            <person name="Shelest E."/>
            <person name="Silva-Franco F."/>
            <person name="Soanes D."/>
            <person name="Syed K."/>
            <person name="Tagua V.G."/>
            <person name="Talbot N.J."/>
            <person name="Thon M."/>
            <person name="De Vries R.P."/>
            <person name="Wiebenga A."/>
            <person name="Yadav J.S."/>
            <person name="Braun E.L."/>
            <person name="Baker S."/>
            <person name="Garre V."/>
            <person name="Horwitz B."/>
            <person name="Torres-Martinez S."/>
            <person name="Idnurm A."/>
            <person name="Herrera-Estrella A."/>
            <person name="Gabaldon T."/>
            <person name="Grigoriev I.V."/>
        </authorList>
    </citation>
    <scope>NUCLEOTIDE SEQUENCE [LARGE SCALE GENOMIC DNA]</scope>
    <source>
        <strain evidence="2 3">CBS 277.49</strain>
    </source>
</reference>
<feature type="region of interest" description="Disordered" evidence="1">
    <location>
        <begin position="1"/>
        <end position="28"/>
    </location>
</feature>
<comment type="caution">
    <text evidence="2">The sequence shown here is derived from an EMBL/GenBank/DDBJ whole genome shotgun (WGS) entry which is preliminary data.</text>
</comment>
<evidence type="ECO:0000313" key="2">
    <source>
        <dbReference type="EMBL" id="OAC99277.1"/>
    </source>
</evidence>
<name>A0A168HWQ8_MUCCL</name>
<dbReference type="Proteomes" id="UP000077051">
    <property type="component" value="Unassembled WGS sequence"/>
</dbReference>
<proteinExistence type="predicted"/>
<dbReference type="AlphaFoldDB" id="A0A168HWQ8"/>
<accession>A0A168HWQ8</accession>
<evidence type="ECO:0000313" key="3">
    <source>
        <dbReference type="Proteomes" id="UP000077051"/>
    </source>
</evidence>